<evidence type="ECO:0000313" key="3">
    <source>
        <dbReference type="RefSeq" id="XP_022093534.1"/>
    </source>
</evidence>
<organism evidence="2 3">
    <name type="scientific">Acanthaster planci</name>
    <name type="common">Crown-of-thorns starfish</name>
    <dbReference type="NCBI Taxonomy" id="133434"/>
    <lineage>
        <taxon>Eukaryota</taxon>
        <taxon>Metazoa</taxon>
        <taxon>Echinodermata</taxon>
        <taxon>Eleutherozoa</taxon>
        <taxon>Asterozoa</taxon>
        <taxon>Asteroidea</taxon>
        <taxon>Valvatacea</taxon>
        <taxon>Valvatida</taxon>
        <taxon>Acanthasteridae</taxon>
        <taxon>Acanthaster</taxon>
    </lineage>
</organism>
<dbReference type="KEGG" id="aplc:110980836"/>
<dbReference type="GeneID" id="110980836"/>
<accession>A0A8B7YJW0</accession>
<keyword evidence="2" id="KW-1185">Reference proteome</keyword>
<dbReference type="OMA" id="KKRDIAW"/>
<sequence>MSAGGSEFRTLWRGEKLSYRQLYQQQFERTTFGVAMANGSYRLDLKRDDARTLMLKMDARLTYAGRERNAAYQLEGERELRHIDYARQLINADFNRAKRDIERRLEYFQTLQEHNRERRKKREIAWCEEEEKDWERQARAARRRRTLPKIKIHKNHKAEVVGSIRRDQKREFANKISHEMHLNRSLNALSDSYAKHKALSEQNVAILEKVGEAYSPAGQKSESGQHLPSIKPMESQGEPKLSKTKYGMPTQTINLPEVPVSKAGPQKSSLSQMISSGEVCKLPGIVLNENQPIGTSGAPQKLSLARTFYMNTSSNLRGASTNQDLPAAFTRSRRRVSIVDPSADASNGPAGARSRRRFSLVDPSIQSKKRLAPKLTLGPHQQVPLRFYEIEDNPFLKEGDNPEITRSNDLIRSDKADEMYVWLGFDSEEEYEKLKRGELVLEFDDDGSDTSSNADHHLTSERLRELQEMAEVRPTGTPEDLPKRTESKLSAPRILIASAGGMDGMKPLEKFASAAKMVMVVRQFQTSAIK</sequence>
<dbReference type="OrthoDB" id="10033882at2759"/>
<reference evidence="3" key="1">
    <citation type="submission" date="2025-08" db="UniProtKB">
        <authorList>
            <consortium name="RefSeq"/>
        </authorList>
    </citation>
    <scope>IDENTIFICATION</scope>
</reference>
<dbReference type="RefSeq" id="XP_022093534.1">
    <property type="nucleotide sequence ID" value="XM_022237842.1"/>
</dbReference>
<dbReference type="AlphaFoldDB" id="A0A8B7YJW0"/>
<feature type="region of interest" description="Disordered" evidence="1">
    <location>
        <begin position="216"/>
        <end position="243"/>
    </location>
</feature>
<name>A0A8B7YJW0_ACAPL</name>
<gene>
    <name evidence="3" type="primary">LOC110980836</name>
</gene>
<proteinExistence type="predicted"/>
<evidence type="ECO:0000256" key="1">
    <source>
        <dbReference type="SAM" id="MobiDB-lite"/>
    </source>
</evidence>
<protein>
    <submittedName>
        <fullName evidence="3">Uncharacterized protein LOC110980836 isoform X1</fullName>
    </submittedName>
</protein>
<evidence type="ECO:0000313" key="2">
    <source>
        <dbReference type="Proteomes" id="UP000694845"/>
    </source>
</evidence>
<dbReference type="Proteomes" id="UP000694845">
    <property type="component" value="Unplaced"/>
</dbReference>